<evidence type="ECO:0000313" key="2">
    <source>
        <dbReference type="EMBL" id="PIM79947.1"/>
    </source>
</evidence>
<keyword evidence="1" id="KW-1133">Transmembrane helix</keyword>
<evidence type="ECO:0000313" key="3">
    <source>
        <dbReference type="Proteomes" id="UP000229011"/>
    </source>
</evidence>
<dbReference type="EMBL" id="PEQY01000001">
    <property type="protein sequence ID" value="PIM79947.1"/>
    <property type="molecule type" value="Genomic_DNA"/>
</dbReference>
<comment type="caution">
    <text evidence="2">The sequence shown here is derived from an EMBL/GenBank/DDBJ whole genome shotgun (WGS) entry which is preliminary data.</text>
</comment>
<feature type="transmembrane region" description="Helical" evidence="1">
    <location>
        <begin position="69"/>
        <end position="91"/>
    </location>
</feature>
<sequence>MAIEVNLEKYGHKKKGFLGFSWTTFFFNFFVPLFRLDFIGFLIFISPYLIIAVMLSFILITGINNENVIFVLIIISSILKLISRLVLPFYYNKMYTRKLLKEGYLPPADDDYSNAVLKGTGYLEYTNEDLLDEEKMERYKVIIEEYENERKKDNTTIIIVFAFIALLTAFFFFMASYS</sequence>
<gene>
    <name evidence="2" type="ORF">CTM71_05955</name>
</gene>
<organism evidence="2 3">
    <name type="scientific">Fusobacterium pseudoperiodonticum</name>
    <dbReference type="NCBI Taxonomy" id="2663009"/>
    <lineage>
        <taxon>Bacteria</taxon>
        <taxon>Fusobacteriati</taxon>
        <taxon>Fusobacteriota</taxon>
        <taxon>Fusobacteriia</taxon>
        <taxon>Fusobacteriales</taxon>
        <taxon>Fusobacteriaceae</taxon>
        <taxon>Fusobacterium</taxon>
    </lineage>
</organism>
<feature type="transmembrane region" description="Helical" evidence="1">
    <location>
        <begin position="157"/>
        <end position="177"/>
    </location>
</feature>
<protein>
    <recommendedName>
        <fullName evidence="4">HrgC protein</fullName>
    </recommendedName>
</protein>
<feature type="transmembrane region" description="Helical" evidence="1">
    <location>
        <begin position="16"/>
        <end position="34"/>
    </location>
</feature>
<dbReference type="Proteomes" id="UP000229011">
    <property type="component" value="Unassembled WGS sequence"/>
</dbReference>
<name>A0A2G9EG82_9FUSO</name>
<evidence type="ECO:0000256" key="1">
    <source>
        <dbReference type="SAM" id="Phobius"/>
    </source>
</evidence>
<feature type="transmembrane region" description="Helical" evidence="1">
    <location>
        <begin position="41"/>
        <end position="63"/>
    </location>
</feature>
<proteinExistence type="predicted"/>
<keyword evidence="1" id="KW-0472">Membrane</keyword>
<evidence type="ECO:0008006" key="4">
    <source>
        <dbReference type="Google" id="ProtNLM"/>
    </source>
</evidence>
<accession>A0A2G9EG82</accession>
<reference evidence="2 3" key="1">
    <citation type="submission" date="2017-11" db="EMBL/GenBank/DDBJ databases">
        <title>Genome sequencing of Fusobacterium periodonticum KCOM 1259.</title>
        <authorList>
            <person name="Kook J.-K."/>
            <person name="Park S.-N."/>
            <person name="Lim Y.K."/>
        </authorList>
    </citation>
    <scope>NUCLEOTIDE SEQUENCE [LARGE SCALE GENOMIC DNA]</scope>
    <source>
        <strain evidence="2 3">KCOM 1259</strain>
    </source>
</reference>
<keyword evidence="1" id="KW-0812">Transmembrane</keyword>
<dbReference type="GeneID" id="93327986"/>
<dbReference type="AlphaFoldDB" id="A0A2G9EG82"/>
<dbReference type="RefSeq" id="WP_099958615.1">
    <property type="nucleotide sequence ID" value="NZ_PEQY01000001.1"/>
</dbReference>